<dbReference type="VEuPathDB" id="FungiDB:PC110_g3932"/>
<feature type="region of interest" description="Disordered" evidence="1">
    <location>
        <begin position="55"/>
        <end position="74"/>
    </location>
</feature>
<accession>A0A329SSX3</accession>
<evidence type="ECO:0000313" key="3">
    <source>
        <dbReference type="Proteomes" id="UP000251314"/>
    </source>
</evidence>
<reference evidence="2 3" key="1">
    <citation type="submission" date="2018-01" db="EMBL/GenBank/DDBJ databases">
        <title>Draft genome of the strawberry crown rot pathogen Phytophthora cactorum.</title>
        <authorList>
            <person name="Armitage A.D."/>
            <person name="Lysoe E."/>
            <person name="Nellist C.F."/>
            <person name="Harrison R.J."/>
            <person name="Brurberg M.B."/>
        </authorList>
    </citation>
    <scope>NUCLEOTIDE SEQUENCE [LARGE SCALE GENOMIC DNA]</scope>
    <source>
        <strain evidence="2 3">10300</strain>
    </source>
</reference>
<protein>
    <submittedName>
        <fullName evidence="2">Uncharacterized protein</fullName>
    </submittedName>
</protein>
<gene>
    <name evidence="2" type="ORF">PC110_g3932</name>
</gene>
<proteinExistence type="predicted"/>
<dbReference type="EMBL" id="MJFZ01000058">
    <property type="protein sequence ID" value="RAW39850.1"/>
    <property type="molecule type" value="Genomic_DNA"/>
</dbReference>
<keyword evidence="3" id="KW-1185">Reference proteome</keyword>
<evidence type="ECO:0000313" key="2">
    <source>
        <dbReference type="EMBL" id="RAW39850.1"/>
    </source>
</evidence>
<organism evidence="2 3">
    <name type="scientific">Phytophthora cactorum</name>
    <dbReference type="NCBI Taxonomy" id="29920"/>
    <lineage>
        <taxon>Eukaryota</taxon>
        <taxon>Sar</taxon>
        <taxon>Stramenopiles</taxon>
        <taxon>Oomycota</taxon>
        <taxon>Peronosporomycetes</taxon>
        <taxon>Peronosporales</taxon>
        <taxon>Peronosporaceae</taxon>
        <taxon>Phytophthora</taxon>
    </lineage>
</organism>
<evidence type="ECO:0000256" key="1">
    <source>
        <dbReference type="SAM" id="MobiDB-lite"/>
    </source>
</evidence>
<dbReference type="Proteomes" id="UP000251314">
    <property type="component" value="Unassembled WGS sequence"/>
</dbReference>
<feature type="compositionally biased region" description="Basic and acidic residues" evidence="1">
    <location>
        <begin position="65"/>
        <end position="74"/>
    </location>
</feature>
<comment type="caution">
    <text evidence="2">The sequence shown here is derived from an EMBL/GenBank/DDBJ whole genome shotgun (WGS) entry which is preliminary data.</text>
</comment>
<dbReference type="AlphaFoldDB" id="A0A329SSX3"/>
<name>A0A329SSX3_9STRA</name>
<sequence length="74" mass="8134">MKSIQHDTHRTLVQLGRHVQLYYASPKSSGAAAADIRRSRARWAPVADYVNKVSGATSQRATAPGRRERGSDTL</sequence>